<feature type="transmembrane region" description="Helical" evidence="1">
    <location>
        <begin position="5"/>
        <end position="26"/>
    </location>
</feature>
<keyword evidence="1" id="KW-1133">Transmembrane helix</keyword>
<evidence type="ECO:0000313" key="2">
    <source>
        <dbReference type="EMBL" id="WDR01755.1"/>
    </source>
</evidence>
<dbReference type="EMBL" id="CP118246">
    <property type="protein sequence ID" value="WDR01755.1"/>
    <property type="molecule type" value="Genomic_DNA"/>
</dbReference>
<keyword evidence="1" id="KW-0812">Transmembrane</keyword>
<gene>
    <name evidence="2" type="ORF">PSQ19_13540</name>
</gene>
<dbReference type="RefSeq" id="WP_282218165.1">
    <property type="nucleotide sequence ID" value="NZ_CP118246.1"/>
</dbReference>
<proteinExistence type="predicted"/>
<keyword evidence="1" id="KW-0472">Membrane</keyword>
<evidence type="ECO:0000313" key="3">
    <source>
        <dbReference type="Proteomes" id="UP001220530"/>
    </source>
</evidence>
<protein>
    <submittedName>
        <fullName evidence="2">Uncharacterized protein</fullName>
    </submittedName>
</protein>
<keyword evidence="3" id="KW-1185">Reference proteome</keyword>
<reference evidence="2 3" key="1">
    <citation type="submission" date="2023-02" db="EMBL/GenBank/DDBJ databases">
        <title>Devosia algicola sp. nov., isolated from the phycosphere of marine algae.</title>
        <authorList>
            <person name="Kim J.M."/>
            <person name="Lee J.K."/>
            <person name="Choi B.J."/>
            <person name="Bayburt H."/>
            <person name="Jeon C.O."/>
        </authorList>
    </citation>
    <scope>NUCLEOTIDE SEQUENCE [LARGE SCALE GENOMIC DNA]</scope>
    <source>
        <strain evidence="2 3">G20-9</strain>
    </source>
</reference>
<evidence type="ECO:0000256" key="1">
    <source>
        <dbReference type="SAM" id="Phobius"/>
    </source>
</evidence>
<feature type="transmembrane region" description="Helical" evidence="1">
    <location>
        <begin position="32"/>
        <end position="51"/>
    </location>
</feature>
<name>A0ABY7YLA8_9HYPH</name>
<accession>A0ABY7YLA8</accession>
<organism evidence="2 3">
    <name type="scientific">Devosia algicola</name>
    <dbReference type="NCBI Taxonomy" id="3026418"/>
    <lineage>
        <taxon>Bacteria</taxon>
        <taxon>Pseudomonadati</taxon>
        <taxon>Pseudomonadota</taxon>
        <taxon>Alphaproteobacteria</taxon>
        <taxon>Hyphomicrobiales</taxon>
        <taxon>Devosiaceae</taxon>
        <taxon>Devosia</taxon>
    </lineage>
</organism>
<sequence>MDSKLVSALTILTSLVTIIVVCQVLAGPGPALAIGVSGAVAFVLWLWSGGLEKGEINTVLTRYLLLPASLCHSAGRPL</sequence>
<dbReference type="Proteomes" id="UP001220530">
    <property type="component" value="Chromosome"/>
</dbReference>